<dbReference type="PROSITE" id="PS50250">
    <property type="entry name" value="PCI"/>
    <property type="match status" value="1"/>
</dbReference>
<accession>A0A5C3Q6W7</accession>
<feature type="compositionally biased region" description="Basic and acidic residues" evidence="1">
    <location>
        <begin position="118"/>
        <end position="129"/>
    </location>
</feature>
<sequence>MSQENWPPKLKTWVATCLGQMSDSNRKEGQAEMRKVIADAYESKALWTTDWDAVQLQSLPPPASSFINGLKRKPLETTTHGKKAKKSHTTASSTSSTPRSLNYDHDQSALNRRAQRFSREHQIERDKESNLTSSISALSLPSSNGRTPDPSEPENLNWENMRIVGTSTELFKDYLRLTSEPQPEKIRPLHVLETTLNELKKRWRGKETYNWMCSQLKSMRQDLTVQHIKNPFTVKVYELHARVALESNDMVEYNACQASLKPLYEKGIPGNVEEFTAYRILMLIHGRNKSEINYITGQLTPQQRSPSAPAIHHAIRVHRALSSSNYHELFALYQRTSEKEIGMGGYIMDQFIDRERVKALLVMTKAYKTLSLSFLEKRLGFDSAPHAAKFLSDHEVALDAQNVLDCTAAASVLRRQFEEKYTKVSIKGRI</sequence>
<dbReference type="InterPro" id="IPR005062">
    <property type="entry name" value="SAC3/GANP/THP3_conserved"/>
</dbReference>
<evidence type="ECO:0000313" key="3">
    <source>
        <dbReference type="EMBL" id="TFK97742.1"/>
    </source>
</evidence>
<protein>
    <submittedName>
        <fullName evidence="3">SAC3/GANP/Nin1/mts3/eIF-3 p25 family-domain-containing protein</fullName>
    </submittedName>
</protein>
<gene>
    <name evidence="3" type="ORF">BDV98DRAFT_535090</name>
</gene>
<proteinExistence type="predicted"/>
<dbReference type="Pfam" id="PF03399">
    <property type="entry name" value="SAC3_GANP"/>
    <property type="match status" value="1"/>
</dbReference>
<feature type="compositionally biased region" description="Low complexity" evidence="1">
    <location>
        <begin position="131"/>
        <end position="143"/>
    </location>
</feature>
<organism evidence="3 4">
    <name type="scientific">Pterulicium gracile</name>
    <dbReference type="NCBI Taxonomy" id="1884261"/>
    <lineage>
        <taxon>Eukaryota</taxon>
        <taxon>Fungi</taxon>
        <taxon>Dikarya</taxon>
        <taxon>Basidiomycota</taxon>
        <taxon>Agaricomycotina</taxon>
        <taxon>Agaricomycetes</taxon>
        <taxon>Agaricomycetidae</taxon>
        <taxon>Agaricales</taxon>
        <taxon>Pleurotineae</taxon>
        <taxon>Pterulaceae</taxon>
        <taxon>Pterulicium</taxon>
    </lineage>
</organism>
<evidence type="ECO:0000256" key="1">
    <source>
        <dbReference type="SAM" id="MobiDB-lite"/>
    </source>
</evidence>
<dbReference type="GO" id="GO:0005634">
    <property type="term" value="C:nucleus"/>
    <property type="evidence" value="ECO:0007669"/>
    <property type="project" value="TreeGrafter"/>
</dbReference>
<dbReference type="InterPro" id="IPR045107">
    <property type="entry name" value="SAC3/GANP/THP3"/>
</dbReference>
<evidence type="ECO:0000313" key="4">
    <source>
        <dbReference type="Proteomes" id="UP000305067"/>
    </source>
</evidence>
<keyword evidence="4" id="KW-1185">Reference proteome</keyword>
<feature type="region of interest" description="Disordered" evidence="1">
    <location>
        <begin position="118"/>
        <end position="157"/>
    </location>
</feature>
<dbReference type="PANTHER" id="PTHR12436:SF4">
    <property type="entry name" value="LEUKOCYTE RECEPTOR CLUSTER MEMBER 8"/>
    <property type="match status" value="1"/>
</dbReference>
<feature type="domain" description="PCI" evidence="2">
    <location>
        <begin position="249"/>
        <end position="418"/>
    </location>
</feature>
<dbReference type="OrthoDB" id="199574at2759"/>
<dbReference type="EMBL" id="ML178845">
    <property type="protein sequence ID" value="TFK97742.1"/>
    <property type="molecule type" value="Genomic_DNA"/>
</dbReference>
<reference evidence="3 4" key="1">
    <citation type="journal article" date="2019" name="Nat. Ecol. Evol.">
        <title>Megaphylogeny resolves global patterns of mushroom evolution.</title>
        <authorList>
            <person name="Varga T."/>
            <person name="Krizsan K."/>
            <person name="Foldi C."/>
            <person name="Dima B."/>
            <person name="Sanchez-Garcia M."/>
            <person name="Sanchez-Ramirez S."/>
            <person name="Szollosi G.J."/>
            <person name="Szarkandi J.G."/>
            <person name="Papp V."/>
            <person name="Albert L."/>
            <person name="Andreopoulos W."/>
            <person name="Angelini C."/>
            <person name="Antonin V."/>
            <person name="Barry K.W."/>
            <person name="Bougher N.L."/>
            <person name="Buchanan P."/>
            <person name="Buyck B."/>
            <person name="Bense V."/>
            <person name="Catcheside P."/>
            <person name="Chovatia M."/>
            <person name="Cooper J."/>
            <person name="Damon W."/>
            <person name="Desjardin D."/>
            <person name="Finy P."/>
            <person name="Geml J."/>
            <person name="Haridas S."/>
            <person name="Hughes K."/>
            <person name="Justo A."/>
            <person name="Karasinski D."/>
            <person name="Kautmanova I."/>
            <person name="Kiss B."/>
            <person name="Kocsube S."/>
            <person name="Kotiranta H."/>
            <person name="LaButti K.M."/>
            <person name="Lechner B.E."/>
            <person name="Liimatainen K."/>
            <person name="Lipzen A."/>
            <person name="Lukacs Z."/>
            <person name="Mihaltcheva S."/>
            <person name="Morgado L.N."/>
            <person name="Niskanen T."/>
            <person name="Noordeloos M.E."/>
            <person name="Ohm R.A."/>
            <person name="Ortiz-Santana B."/>
            <person name="Ovrebo C."/>
            <person name="Racz N."/>
            <person name="Riley R."/>
            <person name="Savchenko A."/>
            <person name="Shiryaev A."/>
            <person name="Soop K."/>
            <person name="Spirin V."/>
            <person name="Szebenyi C."/>
            <person name="Tomsovsky M."/>
            <person name="Tulloss R.E."/>
            <person name="Uehling J."/>
            <person name="Grigoriev I.V."/>
            <person name="Vagvolgyi C."/>
            <person name="Papp T."/>
            <person name="Martin F.M."/>
            <person name="Miettinen O."/>
            <person name="Hibbett D.S."/>
            <person name="Nagy L.G."/>
        </authorList>
    </citation>
    <scope>NUCLEOTIDE SEQUENCE [LARGE SCALE GENOMIC DNA]</scope>
    <source>
        <strain evidence="3 4">CBS 309.79</strain>
    </source>
</reference>
<dbReference type="STRING" id="1884261.A0A5C3Q6W7"/>
<evidence type="ECO:0000259" key="2">
    <source>
        <dbReference type="PROSITE" id="PS50250"/>
    </source>
</evidence>
<feature type="region of interest" description="Disordered" evidence="1">
    <location>
        <begin position="76"/>
        <end position="106"/>
    </location>
</feature>
<name>A0A5C3Q6W7_9AGAR</name>
<dbReference type="Proteomes" id="UP000305067">
    <property type="component" value="Unassembled WGS sequence"/>
</dbReference>
<dbReference type="AlphaFoldDB" id="A0A5C3Q6W7"/>
<dbReference type="InterPro" id="IPR000717">
    <property type="entry name" value="PCI_dom"/>
</dbReference>
<dbReference type="PANTHER" id="PTHR12436">
    <property type="entry name" value="80 KDA MCM3-ASSOCIATED PROTEIN"/>
    <property type="match status" value="1"/>
</dbReference>
<dbReference type="Gene3D" id="1.25.40.990">
    <property type="match status" value="1"/>
</dbReference>